<name>A0ACB8YRM9_9ASTR</name>
<keyword evidence="2" id="KW-1185">Reference proteome</keyword>
<reference evidence="1 2" key="2">
    <citation type="journal article" date="2022" name="Mol. Ecol. Resour.">
        <title>The genomes of chicory, endive, great burdock and yacon provide insights into Asteraceae paleo-polyploidization history and plant inulin production.</title>
        <authorList>
            <person name="Fan W."/>
            <person name="Wang S."/>
            <person name="Wang H."/>
            <person name="Wang A."/>
            <person name="Jiang F."/>
            <person name="Liu H."/>
            <person name="Zhao H."/>
            <person name="Xu D."/>
            <person name="Zhang Y."/>
        </authorList>
    </citation>
    <scope>NUCLEOTIDE SEQUENCE [LARGE SCALE GENOMIC DNA]</scope>
    <source>
        <strain evidence="2">cv. Yunnan</strain>
        <tissue evidence="1">Leaves</tissue>
    </source>
</reference>
<evidence type="ECO:0000313" key="1">
    <source>
        <dbReference type="EMBL" id="KAI3686665.1"/>
    </source>
</evidence>
<gene>
    <name evidence="1" type="ORF">L1987_80348</name>
</gene>
<accession>A0ACB8YRM9</accession>
<reference evidence="2" key="1">
    <citation type="journal article" date="2022" name="Mol. Ecol. Resour.">
        <title>The genomes of chicory, endive, great burdock and yacon provide insights into Asteraceae palaeo-polyploidization history and plant inulin production.</title>
        <authorList>
            <person name="Fan W."/>
            <person name="Wang S."/>
            <person name="Wang H."/>
            <person name="Wang A."/>
            <person name="Jiang F."/>
            <person name="Liu H."/>
            <person name="Zhao H."/>
            <person name="Xu D."/>
            <person name="Zhang Y."/>
        </authorList>
    </citation>
    <scope>NUCLEOTIDE SEQUENCE [LARGE SCALE GENOMIC DNA]</scope>
    <source>
        <strain evidence="2">cv. Yunnan</strain>
    </source>
</reference>
<dbReference type="Proteomes" id="UP001056120">
    <property type="component" value="Linkage Group LG27"/>
</dbReference>
<proteinExistence type="predicted"/>
<evidence type="ECO:0000313" key="2">
    <source>
        <dbReference type="Proteomes" id="UP001056120"/>
    </source>
</evidence>
<comment type="caution">
    <text evidence="1">The sequence shown here is derived from an EMBL/GenBank/DDBJ whole genome shotgun (WGS) entry which is preliminary data.</text>
</comment>
<dbReference type="EMBL" id="CM042044">
    <property type="protein sequence ID" value="KAI3686665.1"/>
    <property type="molecule type" value="Genomic_DNA"/>
</dbReference>
<organism evidence="1 2">
    <name type="scientific">Smallanthus sonchifolius</name>
    <dbReference type="NCBI Taxonomy" id="185202"/>
    <lineage>
        <taxon>Eukaryota</taxon>
        <taxon>Viridiplantae</taxon>
        <taxon>Streptophyta</taxon>
        <taxon>Embryophyta</taxon>
        <taxon>Tracheophyta</taxon>
        <taxon>Spermatophyta</taxon>
        <taxon>Magnoliopsida</taxon>
        <taxon>eudicotyledons</taxon>
        <taxon>Gunneridae</taxon>
        <taxon>Pentapetalae</taxon>
        <taxon>asterids</taxon>
        <taxon>campanulids</taxon>
        <taxon>Asterales</taxon>
        <taxon>Asteraceae</taxon>
        <taxon>Asteroideae</taxon>
        <taxon>Heliantheae alliance</taxon>
        <taxon>Millerieae</taxon>
        <taxon>Smallanthus</taxon>
    </lineage>
</organism>
<sequence length="235" mass="27230">MFMHDLLFPYKHQRIRCSDYISSILHFCCLIFQIGCLDEEMDSCDSYDGVEEEKVNLLGRYDLFLGIANLFQLIEFFIAIALISWSLFRLSSVLKVSGDNLLTFSSNLFSGEQIERFRRTQSEKLKREMSIKPHRELRRSATAERSSVDERSTAVSSEMVEMMSSEEFQLAVESFISKQQSFLKQEGLAESGNNCNKKYMFSSLFCIAETKKISTIRVNFYIYIVLPTALYFFLG</sequence>
<protein>
    <submittedName>
        <fullName evidence="1">Uncharacterized protein</fullName>
    </submittedName>
</protein>